<dbReference type="AlphaFoldDB" id="A0A3D9CHU1"/>
<keyword evidence="3" id="KW-1185">Reference proteome</keyword>
<feature type="transmembrane region" description="Helical" evidence="1">
    <location>
        <begin position="37"/>
        <end position="60"/>
    </location>
</feature>
<evidence type="ECO:0000313" key="2">
    <source>
        <dbReference type="EMBL" id="REC65312.1"/>
    </source>
</evidence>
<dbReference type="PROSITE" id="PS51257">
    <property type="entry name" value="PROKAR_LIPOPROTEIN"/>
    <property type="match status" value="1"/>
</dbReference>
<organism evidence="2 3">
    <name type="scientific">Chryseobacterium flavum</name>
    <dbReference type="NCBI Taxonomy" id="415851"/>
    <lineage>
        <taxon>Bacteria</taxon>
        <taxon>Pseudomonadati</taxon>
        <taxon>Bacteroidota</taxon>
        <taxon>Flavobacteriia</taxon>
        <taxon>Flavobacteriales</taxon>
        <taxon>Weeksellaceae</taxon>
        <taxon>Chryseobacterium group</taxon>
        <taxon>Chryseobacterium</taxon>
    </lineage>
</organism>
<proteinExistence type="predicted"/>
<keyword evidence="1" id="KW-0472">Membrane</keyword>
<reference evidence="2 3" key="1">
    <citation type="journal article" date="2007" name="Int. J. Syst. Evol. Microbiol.">
        <title>Chryseobacterium flavum sp. nov., isolated from polluted soil.</title>
        <authorList>
            <person name="Zhou Y."/>
            <person name="Dong J."/>
            <person name="Wang X."/>
            <person name="Huang X."/>
            <person name="Zhang K.Y."/>
            <person name="Zhang Y.Q."/>
            <person name="Guo Y.F."/>
            <person name="Lai R."/>
            <person name="Li W.J."/>
        </authorList>
    </citation>
    <scope>NUCLEOTIDE SEQUENCE [LARGE SCALE GENOMIC DNA]</scope>
    <source>
        <strain evidence="2 3">KCTC 12877</strain>
    </source>
</reference>
<sequence>MMIKNNNSLLFSSPIIPAFSMSLLSSCSNPFCSKNSIIVLGSALGSTSVTLIFSVFFFSFEEPILFSYIYISIANKVF</sequence>
<keyword evidence="1" id="KW-0812">Transmembrane</keyword>
<name>A0A3D9CHU1_9FLAO</name>
<protein>
    <submittedName>
        <fullName evidence="2">Uncharacterized protein</fullName>
    </submittedName>
</protein>
<comment type="caution">
    <text evidence="2">The sequence shown here is derived from an EMBL/GenBank/DDBJ whole genome shotgun (WGS) entry which is preliminary data.</text>
</comment>
<accession>A0A3D9CHU1</accession>
<keyword evidence="1" id="KW-1133">Transmembrane helix</keyword>
<evidence type="ECO:0000313" key="3">
    <source>
        <dbReference type="Proteomes" id="UP000256769"/>
    </source>
</evidence>
<dbReference type="EMBL" id="QNUE01000015">
    <property type="protein sequence ID" value="REC65312.1"/>
    <property type="molecule type" value="Genomic_DNA"/>
</dbReference>
<evidence type="ECO:0000256" key="1">
    <source>
        <dbReference type="SAM" id="Phobius"/>
    </source>
</evidence>
<dbReference type="Proteomes" id="UP000256769">
    <property type="component" value="Unassembled WGS sequence"/>
</dbReference>
<gene>
    <name evidence="2" type="ORF">DRF59_16325</name>
</gene>